<dbReference type="AlphaFoldDB" id="A0A1D9DXX6"/>
<accession>A0A1D9DXX6</accession>
<reference evidence="1 2" key="1">
    <citation type="journal article" date="2016" name="Biochim. Biophys. Acta">
        <title>Photochemical characterization of actinorhodopsin and its functional existence in the natural host.</title>
        <authorList>
            <person name="Nakamura S."/>
            <person name="Kikukawa T."/>
            <person name="Tamogami J."/>
            <person name="Kamiya M."/>
            <person name="Aizawa T."/>
            <person name="Hahn M.W."/>
            <person name="Ihara K."/>
            <person name="Kamo N."/>
            <person name="Demura M."/>
        </authorList>
    </citation>
    <scope>NUCLEOTIDE SEQUENCE [LARGE SCALE GENOMIC DNA]</scope>
    <source>
        <strain evidence="1 2">MWH-Dar1</strain>
    </source>
</reference>
<gene>
    <name evidence="1" type="ORF">A4Z71_01200</name>
</gene>
<dbReference type="Proteomes" id="UP000243784">
    <property type="component" value="Chromosome"/>
</dbReference>
<dbReference type="KEGG" id="rpla:A4Z71_01200"/>
<name>A0A1D9DXX6_9MICO</name>
<dbReference type="InterPro" id="IPR037079">
    <property type="entry name" value="AF2212/PG0164-like_sf"/>
</dbReference>
<evidence type="ECO:0000313" key="1">
    <source>
        <dbReference type="EMBL" id="AOY55656.1"/>
    </source>
</evidence>
<dbReference type="OrthoDB" id="9808666at2"/>
<evidence type="ECO:0008006" key="3">
    <source>
        <dbReference type="Google" id="ProtNLM"/>
    </source>
</evidence>
<dbReference type="SUPFAM" id="SSF141694">
    <property type="entry name" value="AF2212/PG0164-like"/>
    <property type="match status" value="1"/>
</dbReference>
<dbReference type="Gene3D" id="2.40.30.100">
    <property type="entry name" value="AF2212/PG0164-like"/>
    <property type="match status" value="1"/>
</dbReference>
<dbReference type="STRING" id="535712.A4Z71_01200"/>
<dbReference type="EMBL" id="CP015208">
    <property type="protein sequence ID" value="AOY55656.1"/>
    <property type="molecule type" value="Genomic_DNA"/>
</dbReference>
<protein>
    <recommendedName>
        <fullName evidence="3">DUF1905 domain-containing protein</fullName>
    </recommendedName>
</protein>
<sequence length="98" mass="10846">MRLSFKGVAYRWSKNPAIFLVSIPLELSEEIREVSAGLTNGFGSLRVEARIGQSIWRTSIFPDSTSGLFDLPLKAEIRKANQISEGSSISVSLELIDF</sequence>
<dbReference type="Pfam" id="PF08922">
    <property type="entry name" value="DUF1905"/>
    <property type="match status" value="1"/>
</dbReference>
<evidence type="ECO:0000313" key="2">
    <source>
        <dbReference type="Proteomes" id="UP000243784"/>
    </source>
</evidence>
<proteinExistence type="predicted"/>
<keyword evidence="2" id="KW-1185">Reference proteome</keyword>
<organism evidence="1 2">
    <name type="scientific">Candidatus Rhodoluna planktonica</name>
    <dbReference type="NCBI Taxonomy" id="535712"/>
    <lineage>
        <taxon>Bacteria</taxon>
        <taxon>Bacillati</taxon>
        <taxon>Actinomycetota</taxon>
        <taxon>Actinomycetes</taxon>
        <taxon>Micrococcales</taxon>
        <taxon>Microbacteriaceae</taxon>
        <taxon>Luna cluster</taxon>
        <taxon>Luna-1 subcluster</taxon>
        <taxon>Rhodoluna</taxon>
    </lineage>
</organism>
<dbReference type="InterPro" id="IPR015018">
    <property type="entry name" value="DUF1905"/>
</dbReference>